<gene>
    <name evidence="2" type="ORF">E8P82_08395</name>
</gene>
<sequence>MEPTYLCSGVTWHADGPVLSLHETLPQDRTLADKETPAYSGSGRPHALREESAGVSTGGPDTPGTDRIIPAGTADAATPDLQLASGARVAFEIAAEERFCLGFHRVHDRDERTWSPCADQLPAERGYQCGRCFAQDDLRFMHDIHRSGIAPAGLKRYLDQPHWLYVATFADGASKVGTASHLRKRARLVEQGAVLAQYVAYARDGRTVRILEDEVTRSVGLQQAVRSGAKAAALCAPLPAAQLQDINDGFALAARGLLAGGIDVEGFEVVREEFVPPEADVVLAYSGLQPYPEPLGAGRHGFTIRELLGPSALVSIDGADLVFVADLSQLKGKRLHLGDFTTAVPAVQEALF</sequence>
<dbReference type="AlphaFoldDB" id="A0A4S5E4X2"/>
<keyword evidence="3" id="KW-1185">Reference proteome</keyword>
<evidence type="ECO:0000313" key="2">
    <source>
        <dbReference type="EMBL" id="THJ66472.1"/>
    </source>
</evidence>
<feature type="region of interest" description="Disordered" evidence="1">
    <location>
        <begin position="25"/>
        <end position="65"/>
    </location>
</feature>
<name>A0A4S5E4X2_9MICC</name>
<dbReference type="EMBL" id="SSWH01000006">
    <property type="protein sequence ID" value="THJ66472.1"/>
    <property type="molecule type" value="Genomic_DNA"/>
</dbReference>
<dbReference type="OrthoDB" id="4876946at2"/>
<protein>
    <submittedName>
        <fullName evidence="2">DUF2797 domain-containing protein</fullName>
    </submittedName>
</protein>
<dbReference type="RefSeq" id="WP_136454049.1">
    <property type="nucleotide sequence ID" value="NZ_SSWH01000006.1"/>
</dbReference>
<proteinExistence type="predicted"/>
<dbReference type="Proteomes" id="UP000305233">
    <property type="component" value="Unassembled WGS sequence"/>
</dbReference>
<reference evidence="2 3" key="1">
    <citation type="submission" date="2019-04" db="EMBL/GenBank/DDBJ databases">
        <authorList>
            <person name="Liu Q."/>
            <person name="Xin Y.-H."/>
        </authorList>
    </citation>
    <scope>NUCLEOTIDE SEQUENCE [LARGE SCALE GENOMIC DNA]</scope>
    <source>
        <strain evidence="2 3">AM23</strain>
    </source>
</reference>
<organism evidence="2 3">
    <name type="scientific">Arthrobacter echini</name>
    <dbReference type="NCBI Taxonomy" id="1529066"/>
    <lineage>
        <taxon>Bacteria</taxon>
        <taxon>Bacillati</taxon>
        <taxon>Actinomycetota</taxon>
        <taxon>Actinomycetes</taxon>
        <taxon>Micrococcales</taxon>
        <taxon>Micrococcaceae</taxon>
        <taxon>Arthrobacter</taxon>
    </lineage>
</organism>
<comment type="caution">
    <text evidence="2">The sequence shown here is derived from an EMBL/GenBank/DDBJ whole genome shotgun (WGS) entry which is preliminary data.</text>
</comment>
<accession>A0A4S5E4X2</accession>
<evidence type="ECO:0000313" key="3">
    <source>
        <dbReference type="Proteomes" id="UP000305233"/>
    </source>
</evidence>
<evidence type="ECO:0000256" key="1">
    <source>
        <dbReference type="SAM" id="MobiDB-lite"/>
    </source>
</evidence>